<dbReference type="EMBL" id="CM026421">
    <property type="protein sequence ID" value="KAG0592674.1"/>
    <property type="molecule type" value="Genomic_DNA"/>
</dbReference>
<accession>A0A8T0J9T7</accession>
<dbReference type="Proteomes" id="UP000822688">
    <property type="component" value="Chromosome 1"/>
</dbReference>
<dbReference type="AlphaFoldDB" id="A0A8T0J9T7"/>
<reference evidence="1" key="1">
    <citation type="submission" date="2020-06" db="EMBL/GenBank/DDBJ databases">
        <title>WGS assembly of Ceratodon purpureus strain R40.</title>
        <authorList>
            <person name="Carey S.B."/>
            <person name="Jenkins J."/>
            <person name="Shu S."/>
            <person name="Lovell J.T."/>
            <person name="Sreedasyam A."/>
            <person name="Maumus F."/>
            <person name="Tiley G.P."/>
            <person name="Fernandez-Pozo N."/>
            <person name="Barry K."/>
            <person name="Chen C."/>
            <person name="Wang M."/>
            <person name="Lipzen A."/>
            <person name="Daum C."/>
            <person name="Saski C.A."/>
            <person name="Payton A.C."/>
            <person name="Mcbreen J.C."/>
            <person name="Conrad R.E."/>
            <person name="Kollar L.M."/>
            <person name="Olsson S."/>
            <person name="Huttunen S."/>
            <person name="Landis J.B."/>
            <person name="Wickett N.J."/>
            <person name="Johnson M.G."/>
            <person name="Rensing S.A."/>
            <person name="Grimwood J."/>
            <person name="Schmutz J."/>
            <person name="Mcdaniel S.F."/>
        </authorList>
    </citation>
    <scope>NUCLEOTIDE SEQUENCE</scope>
    <source>
        <strain evidence="1">R40</strain>
    </source>
</reference>
<sequence length="49" mass="6188">MGCKCTFYYKSYKDYEKDCRFKPMDYLMQYSKHVEYNIQFLMVHIDVRK</sequence>
<evidence type="ECO:0000313" key="2">
    <source>
        <dbReference type="Proteomes" id="UP000822688"/>
    </source>
</evidence>
<organism evidence="1 2">
    <name type="scientific">Ceratodon purpureus</name>
    <name type="common">Fire moss</name>
    <name type="synonym">Dicranum purpureum</name>
    <dbReference type="NCBI Taxonomy" id="3225"/>
    <lineage>
        <taxon>Eukaryota</taxon>
        <taxon>Viridiplantae</taxon>
        <taxon>Streptophyta</taxon>
        <taxon>Embryophyta</taxon>
        <taxon>Bryophyta</taxon>
        <taxon>Bryophytina</taxon>
        <taxon>Bryopsida</taxon>
        <taxon>Dicranidae</taxon>
        <taxon>Pseudoditrichales</taxon>
        <taxon>Ditrichaceae</taxon>
        <taxon>Ceratodon</taxon>
    </lineage>
</organism>
<keyword evidence="2" id="KW-1185">Reference proteome</keyword>
<comment type="caution">
    <text evidence="1">The sequence shown here is derived from an EMBL/GenBank/DDBJ whole genome shotgun (WGS) entry which is preliminary data.</text>
</comment>
<proteinExistence type="predicted"/>
<protein>
    <submittedName>
        <fullName evidence="1">Uncharacterized protein</fullName>
    </submittedName>
</protein>
<gene>
    <name evidence="1" type="ORF">KC19_1G271800</name>
</gene>
<name>A0A8T0J9T7_CERPU</name>
<evidence type="ECO:0000313" key="1">
    <source>
        <dbReference type="EMBL" id="KAG0592674.1"/>
    </source>
</evidence>